<dbReference type="InterPro" id="IPR000045">
    <property type="entry name" value="Prepilin_IV_endopep_pep"/>
</dbReference>
<comment type="caution">
    <text evidence="4">The sequence shown here is derived from an EMBL/GenBank/DDBJ whole genome shotgun (WGS) entry which is preliminary data.</text>
</comment>
<dbReference type="InterPro" id="IPR050882">
    <property type="entry name" value="Prepilin_peptidase/N-MTase"/>
</dbReference>
<dbReference type="GO" id="GO:0005886">
    <property type="term" value="C:plasma membrane"/>
    <property type="evidence" value="ECO:0007669"/>
    <property type="project" value="TreeGrafter"/>
</dbReference>
<proteinExistence type="inferred from homology"/>
<dbReference type="PANTHER" id="PTHR30487">
    <property type="entry name" value="TYPE 4 PREPILIN-LIKE PROTEINS LEADER PEPTIDE-PROCESSING ENZYME"/>
    <property type="match status" value="1"/>
</dbReference>
<evidence type="ECO:0000313" key="4">
    <source>
        <dbReference type="EMBL" id="MPM60918.1"/>
    </source>
</evidence>
<feature type="transmembrane region" description="Helical" evidence="2">
    <location>
        <begin position="148"/>
        <end position="177"/>
    </location>
</feature>
<sequence length="207" mass="22105">MLQQVWMILLGAFVGALLVFPVRLICSMLLKRRGQEMAMARRQTILLASCLAVSGGVIAWRAGVSLLALYLFLLLVAAACVAYIDASVRLIPNELVLSVIALSALFGVLGVTRFQIWSSLLGLVVSFVVFFLPSLLKQKIGAGDVKFAAAMGFALGLTNSLYAIACMGALVLVYLVVERMLSLPTTLKTMIPMGPFLAAALVIVSVL</sequence>
<dbReference type="AlphaFoldDB" id="A0A645B792"/>
<dbReference type="PANTHER" id="PTHR30487:SF0">
    <property type="entry name" value="PREPILIN LEADER PEPTIDASE_N-METHYLTRANSFERASE-RELATED"/>
    <property type="match status" value="1"/>
</dbReference>
<evidence type="ECO:0000259" key="3">
    <source>
        <dbReference type="Pfam" id="PF01478"/>
    </source>
</evidence>
<dbReference type="Gene3D" id="1.20.120.1220">
    <property type="match status" value="1"/>
</dbReference>
<evidence type="ECO:0000256" key="1">
    <source>
        <dbReference type="ARBA" id="ARBA00005801"/>
    </source>
</evidence>
<evidence type="ECO:0000256" key="2">
    <source>
        <dbReference type="SAM" id="Phobius"/>
    </source>
</evidence>
<dbReference type="GO" id="GO:0006465">
    <property type="term" value="P:signal peptide processing"/>
    <property type="evidence" value="ECO:0007669"/>
    <property type="project" value="TreeGrafter"/>
</dbReference>
<dbReference type="EMBL" id="VSSQ01018058">
    <property type="protein sequence ID" value="MPM60918.1"/>
    <property type="molecule type" value="Genomic_DNA"/>
</dbReference>
<feature type="transmembrane region" description="Helical" evidence="2">
    <location>
        <begin position="66"/>
        <end position="84"/>
    </location>
</feature>
<feature type="transmembrane region" description="Helical" evidence="2">
    <location>
        <begin position="91"/>
        <end position="110"/>
    </location>
</feature>
<feature type="transmembrane region" description="Helical" evidence="2">
    <location>
        <begin position="189"/>
        <end position="206"/>
    </location>
</feature>
<gene>
    <name evidence="4" type="ORF">SDC9_107772</name>
</gene>
<organism evidence="4">
    <name type="scientific">bioreactor metagenome</name>
    <dbReference type="NCBI Taxonomy" id="1076179"/>
    <lineage>
        <taxon>unclassified sequences</taxon>
        <taxon>metagenomes</taxon>
        <taxon>ecological metagenomes</taxon>
    </lineage>
</organism>
<feature type="transmembrane region" description="Helical" evidence="2">
    <location>
        <begin position="116"/>
        <end position="136"/>
    </location>
</feature>
<keyword evidence="2" id="KW-0472">Membrane</keyword>
<protein>
    <recommendedName>
        <fullName evidence="3">Prepilin type IV endopeptidase peptidase domain-containing protein</fullName>
    </recommendedName>
</protein>
<feature type="domain" description="Prepilin type IV endopeptidase peptidase" evidence="3">
    <location>
        <begin position="73"/>
        <end position="175"/>
    </location>
</feature>
<keyword evidence="2" id="KW-1133">Transmembrane helix</keyword>
<dbReference type="GO" id="GO:0004190">
    <property type="term" value="F:aspartic-type endopeptidase activity"/>
    <property type="evidence" value="ECO:0007669"/>
    <property type="project" value="InterPro"/>
</dbReference>
<reference evidence="4" key="1">
    <citation type="submission" date="2019-08" db="EMBL/GenBank/DDBJ databases">
        <authorList>
            <person name="Kucharzyk K."/>
            <person name="Murdoch R.W."/>
            <person name="Higgins S."/>
            <person name="Loffler F."/>
        </authorList>
    </citation>
    <scope>NUCLEOTIDE SEQUENCE</scope>
</reference>
<name>A0A645B792_9ZZZZ</name>
<accession>A0A645B792</accession>
<feature type="transmembrane region" description="Helical" evidence="2">
    <location>
        <begin position="42"/>
        <end position="60"/>
    </location>
</feature>
<keyword evidence="2" id="KW-0812">Transmembrane</keyword>
<dbReference type="Pfam" id="PF01478">
    <property type="entry name" value="Peptidase_A24"/>
    <property type="match status" value="1"/>
</dbReference>
<feature type="transmembrane region" description="Helical" evidence="2">
    <location>
        <begin position="6"/>
        <end position="30"/>
    </location>
</feature>
<comment type="similarity">
    <text evidence="1">Belongs to the peptidase A24 family.</text>
</comment>